<feature type="region of interest" description="Disordered" evidence="1">
    <location>
        <begin position="1"/>
        <end position="25"/>
    </location>
</feature>
<evidence type="ECO:0000256" key="1">
    <source>
        <dbReference type="SAM" id="MobiDB-lite"/>
    </source>
</evidence>
<dbReference type="EMBL" id="MLQL01000071">
    <property type="protein sequence ID" value="OQE11874.1"/>
    <property type="molecule type" value="Genomic_DNA"/>
</dbReference>
<reference evidence="3" key="1">
    <citation type="journal article" date="2017" name="Nat. Microbiol.">
        <title>Global analysis of biosynthetic gene clusters reveals vast potential of secondary metabolite production in Penicillium species.</title>
        <authorList>
            <person name="Nielsen J.C."/>
            <person name="Grijseels S."/>
            <person name="Prigent S."/>
            <person name="Ji B."/>
            <person name="Dainat J."/>
            <person name="Nielsen K.F."/>
            <person name="Frisvad J.C."/>
            <person name="Workman M."/>
            <person name="Nielsen J."/>
        </authorList>
    </citation>
    <scope>NUCLEOTIDE SEQUENCE [LARGE SCALE GENOMIC DNA]</scope>
    <source>
        <strain evidence="3">IBT 14082</strain>
    </source>
</reference>
<sequence>MPRTIDNSSGMQAIPAGARQRPGPRTKALSQGVQICQCTRLHVDAQCPSHLLLFWIEQRCREIFPRSWEHYFGGLCVPCWGLLPASILRRPLFTNILQKPRDIQAKAFYTTFGQTIELDTVMRQRSDDASVRFRKMFERPREERLARTMSF</sequence>
<accession>A0A1V6SDT9</accession>
<organism evidence="2 3">
    <name type="scientific">Penicillium flavigenum</name>
    <dbReference type="NCBI Taxonomy" id="254877"/>
    <lineage>
        <taxon>Eukaryota</taxon>
        <taxon>Fungi</taxon>
        <taxon>Dikarya</taxon>
        <taxon>Ascomycota</taxon>
        <taxon>Pezizomycotina</taxon>
        <taxon>Eurotiomycetes</taxon>
        <taxon>Eurotiomycetidae</taxon>
        <taxon>Eurotiales</taxon>
        <taxon>Aspergillaceae</taxon>
        <taxon>Penicillium</taxon>
    </lineage>
</organism>
<keyword evidence="3" id="KW-1185">Reference proteome</keyword>
<comment type="caution">
    <text evidence="2">The sequence shown here is derived from an EMBL/GenBank/DDBJ whole genome shotgun (WGS) entry which is preliminary data.</text>
</comment>
<protein>
    <submittedName>
        <fullName evidence="2">Uncharacterized protein</fullName>
    </submittedName>
</protein>
<evidence type="ECO:0000313" key="2">
    <source>
        <dbReference type="EMBL" id="OQE11874.1"/>
    </source>
</evidence>
<evidence type="ECO:0000313" key="3">
    <source>
        <dbReference type="Proteomes" id="UP000191342"/>
    </source>
</evidence>
<feature type="compositionally biased region" description="Polar residues" evidence="1">
    <location>
        <begin position="1"/>
        <end position="11"/>
    </location>
</feature>
<dbReference type="AlphaFoldDB" id="A0A1V6SDT9"/>
<dbReference type="Proteomes" id="UP000191342">
    <property type="component" value="Unassembled WGS sequence"/>
</dbReference>
<gene>
    <name evidence="2" type="ORF">PENFLA_c071G00631</name>
</gene>
<dbReference type="OrthoDB" id="4369146at2759"/>
<proteinExistence type="predicted"/>
<name>A0A1V6SDT9_9EURO</name>